<dbReference type="Proteomes" id="UP000298416">
    <property type="component" value="Unassembled WGS sequence"/>
</dbReference>
<evidence type="ECO:0000259" key="3">
    <source>
        <dbReference type="Pfam" id="PF20736"/>
    </source>
</evidence>
<proteinExistence type="predicted"/>
<accession>A0A8X8WV37</accession>
<dbReference type="PANTHER" id="PTHR31151:SF0">
    <property type="entry name" value="PROLINE-TRNA LIGASE (DUF1680)"/>
    <property type="match status" value="1"/>
</dbReference>
<dbReference type="GO" id="GO:0046373">
    <property type="term" value="P:L-arabinose metabolic process"/>
    <property type="evidence" value="ECO:0007669"/>
    <property type="project" value="InterPro"/>
</dbReference>
<dbReference type="AlphaFoldDB" id="A0A8X8WV37"/>
<feature type="domain" description="Non-reducing end beta-L-arabinofuranosidase-like GH127 middle" evidence="3">
    <location>
        <begin position="589"/>
        <end position="690"/>
    </location>
</feature>
<dbReference type="Pfam" id="PF07944">
    <property type="entry name" value="Beta-AFase-like_GH127_cat"/>
    <property type="match status" value="2"/>
</dbReference>
<sequence>MLRGLIVFSLFFGLALSHKLCTNSGVLSHTARYQRFLSSNSSREKQNVADLHLIPTDDQTWSDLIPRKMLLDGGEISWNAVYTRMKNGGGERGRGNGGGFFREISLHDVRLEPKSIHGVAQQTNLEYLLMLDVDRLVWSFRRTAGLEAPGKSYGGWEAPDVELRGHFVGHYLSASALMWASTHNGDLRKKMSSVVSALSDCQNKIGTGYLSAFPSELFDRFETLQEILAGLLDQYTMADSAQALQMMKWMVDYFYNRVQQVIKEYTIERHWLSLNEETGGMNDVLYRLYSISADDISGFHSNTHIPIVVGSQRRYEITGDPLYKGMRTTYISSHFDVVIKKVECPSSVESGYKCAWAKENLHRSTERMGYERGLGRGLLGKKNQAILAYLGHCEGSLGYSTCHEGSYVEDQIHAVLWCSVNIKKSIPLFPVDGTPFLLIPKVITEIGMYFMDIVNSSHSYATGGTSADEFWSDPKRLANTLKTENQESCTTYNMLKVSRHLFMWTKKVVYADYYEKALTNGVLGIQRGKDPGVMIYMYPLHPGGSKAQSYHGWGTKFDSFWCCYGTGIESFSKLGDSIYFEEAGEEKGLYIIQYIPSTLYWRSGQVRLSQRVEPVVSWDQRLEVTVSISSKTQAEVTPSTLNLRIPSWTSSAGSEASLNGQNLSVPASGNFLSIRKSWLLGDKIELRLPLSLRTEAIQDDRPNYASLQAFLYGPYLLAGFSNGDWDIKIIRTSLSESITPVPADYNSQLITLAQEFRNSTFVVSESDELIKMEKSPEVGTDAALRATFRLVVKNSNSERSPASIDLIGKSVMLELFHFPGKFVLHNGEGKSLSVSNSSSMEKQASVFRLVAGLDGKDGTISLESKTPKGCFVYRELSSDSGASVKLKCRSGASDIEFQQASSFVLQDGISKYHPISFIAKGVRRNFILSPLFSLIDESYTVYFNTSM</sequence>
<dbReference type="PANTHER" id="PTHR31151">
    <property type="entry name" value="PROLINE-TRNA LIGASE (DUF1680)"/>
    <property type="match status" value="1"/>
</dbReference>
<dbReference type="SUPFAM" id="SSF110221">
    <property type="entry name" value="AbfB domain"/>
    <property type="match status" value="1"/>
</dbReference>
<evidence type="ECO:0000313" key="4">
    <source>
        <dbReference type="EMBL" id="KAG6400955.1"/>
    </source>
</evidence>
<dbReference type="EMBL" id="PNBA02000014">
    <property type="protein sequence ID" value="KAG6400955.1"/>
    <property type="molecule type" value="Genomic_DNA"/>
</dbReference>
<dbReference type="InterPro" id="IPR012878">
    <property type="entry name" value="Beta-AFase-like_GH127_cat"/>
</dbReference>
<reference evidence="4" key="1">
    <citation type="submission" date="2018-01" db="EMBL/GenBank/DDBJ databases">
        <authorList>
            <person name="Mao J.F."/>
        </authorList>
    </citation>
    <scope>NUCLEOTIDE SEQUENCE</scope>
    <source>
        <strain evidence="4">Huo1</strain>
        <tissue evidence="4">Leaf</tissue>
    </source>
</reference>
<evidence type="ECO:0000256" key="1">
    <source>
        <dbReference type="SAM" id="SignalP"/>
    </source>
</evidence>
<reference evidence="4" key="2">
    <citation type="submission" date="2020-08" db="EMBL/GenBank/DDBJ databases">
        <title>Plant Genome Project.</title>
        <authorList>
            <person name="Zhang R.-G."/>
        </authorList>
    </citation>
    <scope>NUCLEOTIDE SEQUENCE</scope>
    <source>
        <strain evidence="4">Huo1</strain>
        <tissue evidence="4">Leaf</tissue>
    </source>
</reference>
<organism evidence="4">
    <name type="scientific">Salvia splendens</name>
    <name type="common">Scarlet sage</name>
    <dbReference type="NCBI Taxonomy" id="180675"/>
    <lineage>
        <taxon>Eukaryota</taxon>
        <taxon>Viridiplantae</taxon>
        <taxon>Streptophyta</taxon>
        <taxon>Embryophyta</taxon>
        <taxon>Tracheophyta</taxon>
        <taxon>Spermatophyta</taxon>
        <taxon>Magnoliopsida</taxon>
        <taxon>eudicotyledons</taxon>
        <taxon>Gunneridae</taxon>
        <taxon>Pentapetalae</taxon>
        <taxon>asterids</taxon>
        <taxon>lamiids</taxon>
        <taxon>Lamiales</taxon>
        <taxon>Lamiaceae</taxon>
        <taxon>Nepetoideae</taxon>
        <taxon>Mentheae</taxon>
        <taxon>Salviinae</taxon>
        <taxon>Salvia</taxon>
        <taxon>Salvia subgen. Calosphace</taxon>
        <taxon>core Calosphace</taxon>
    </lineage>
</organism>
<name>A0A8X8WV37_SALSN</name>
<dbReference type="Pfam" id="PF20736">
    <property type="entry name" value="Glyco_hydro127M"/>
    <property type="match status" value="1"/>
</dbReference>
<keyword evidence="5" id="KW-1185">Reference proteome</keyword>
<gene>
    <name evidence="4" type="ORF">SASPL_137800</name>
</gene>
<keyword evidence="1" id="KW-0732">Signal</keyword>
<comment type="caution">
    <text evidence="4">The sequence shown here is derived from an EMBL/GenBank/DDBJ whole genome shotgun (WGS) entry which is preliminary data.</text>
</comment>
<feature type="domain" description="Non-reducing end beta-L-arabinofuranosidase-like GH127 catalytic" evidence="2">
    <location>
        <begin position="108"/>
        <end position="294"/>
    </location>
</feature>
<protein>
    <submittedName>
        <fullName evidence="4">Uncharacterized protein</fullName>
    </submittedName>
</protein>
<feature type="chain" id="PRO_5036486510" evidence="1">
    <location>
        <begin position="18"/>
        <end position="947"/>
    </location>
</feature>
<feature type="signal peptide" evidence="1">
    <location>
        <begin position="1"/>
        <end position="17"/>
    </location>
</feature>
<evidence type="ECO:0000259" key="2">
    <source>
        <dbReference type="Pfam" id="PF07944"/>
    </source>
</evidence>
<dbReference type="Gene3D" id="2.80.10.50">
    <property type="match status" value="1"/>
</dbReference>
<dbReference type="GO" id="GO:0046556">
    <property type="term" value="F:alpha-L-arabinofuranosidase activity"/>
    <property type="evidence" value="ECO:0007669"/>
    <property type="project" value="InterPro"/>
</dbReference>
<dbReference type="InterPro" id="IPR049046">
    <property type="entry name" value="Beta-AFase-like_GH127_middle"/>
</dbReference>
<feature type="domain" description="Non-reducing end beta-L-arabinofuranosidase-like GH127 catalytic" evidence="2">
    <location>
        <begin position="446"/>
        <end position="576"/>
    </location>
</feature>
<dbReference type="InterPro" id="IPR036195">
    <property type="entry name" value="AbfB_ABD_sf"/>
</dbReference>
<evidence type="ECO:0000313" key="5">
    <source>
        <dbReference type="Proteomes" id="UP000298416"/>
    </source>
</evidence>